<proteinExistence type="inferred from homology"/>
<dbReference type="GO" id="GO:0003677">
    <property type="term" value="F:DNA binding"/>
    <property type="evidence" value="ECO:0007669"/>
    <property type="project" value="UniProtKB-KW"/>
</dbReference>
<evidence type="ECO:0000256" key="10">
    <source>
        <dbReference type="ARBA" id="ARBA00023204"/>
    </source>
</evidence>
<comment type="similarity">
    <text evidence="1 15">Belongs to the helicase family. RecG subfamily.</text>
</comment>
<dbReference type="InterPro" id="IPR004609">
    <property type="entry name" value="ATP-dep_DNA_helicase_RecG"/>
</dbReference>
<dbReference type="SMART" id="SM00487">
    <property type="entry name" value="DEXDc"/>
    <property type="match status" value="1"/>
</dbReference>
<dbReference type="NCBIfam" id="NF008165">
    <property type="entry name" value="PRK10917.1-3"/>
    <property type="match status" value="1"/>
</dbReference>
<sequence length="685" mass="77129">MLGGKVMTKSLQDSVSVLKGVGPSKVTALNKLGINTIEELLTYYPFRYDDMAVKELAEVADGQKVTLKGIVASQPTFARFGRSKNRLNFRFLVEHDVILVTFFNQPYLRDKVENGQEIIIYGKYNAKRQQLSGMKILGQTSQDFAGIYRANKDIKALTIKKIVEQAFNLYQDCLVDILPTSLRQKFRLESRRQMIHDMHFPASQKAEQLARRSAIFEEFFLFQLRLQYLKKMNKKEAGLVLNYDSQKIKAFSQTLPFELTTAQKKVVNEICHDLHRPLHMNRLLQGDVGSGKTVVAALALYATVTAGYQGAMMVPTEILAQQHAEKLQALFEKVGVNIALMTSSTLKTKKARQTSLTALAQGDIDVVVGTQALIQDDINFHKLGLVVTDEQHRFGVRQRQILREKGENPDVLAMTATPIPRTLAITAYGEMDVSIIDTLPAGRQPIKTMWLKKSQLNEALQFIDQQLATHSQAYVVSPLIEESEMMDLQNAQETYEKLREYYAGRYQVGLLHGRMTAEEKDQTMQDFKDGKFDLLVSTTVIEVGVDVPNATVMLILDADRFGLAQLHQLRGRVGRGQKASYCLLLANPKSDYGRARMETMVQTQDGFVIAQKDLELRGPGDILGSKQAGIPDFSVGDPIQDFKILQIAQIEAHDLLEQSDFTTNSENQGLWQYLRESGTLEENFD</sequence>
<evidence type="ECO:0000256" key="5">
    <source>
        <dbReference type="ARBA" id="ARBA00022801"/>
    </source>
</evidence>
<dbReference type="InterPro" id="IPR047112">
    <property type="entry name" value="RecG/Mfd"/>
</dbReference>
<keyword evidence="8" id="KW-0238">DNA-binding</keyword>
<dbReference type="Pfam" id="PF19833">
    <property type="entry name" value="RecG_dom3_C"/>
    <property type="match status" value="1"/>
</dbReference>
<dbReference type="GO" id="GO:0006281">
    <property type="term" value="P:DNA repair"/>
    <property type="evidence" value="ECO:0007669"/>
    <property type="project" value="UniProtKB-UniRule"/>
</dbReference>
<feature type="domain" description="Helicase ATP-binding" evidence="16">
    <location>
        <begin position="273"/>
        <end position="436"/>
    </location>
</feature>
<organism evidence="18 19">
    <name type="scientific">Ligilactobacillus equi DPC 6820</name>
    <dbReference type="NCBI Taxonomy" id="1392007"/>
    <lineage>
        <taxon>Bacteria</taxon>
        <taxon>Bacillati</taxon>
        <taxon>Bacillota</taxon>
        <taxon>Bacilli</taxon>
        <taxon>Lactobacillales</taxon>
        <taxon>Lactobacillaceae</taxon>
        <taxon>Ligilactobacillus</taxon>
    </lineage>
</organism>
<dbReference type="NCBIfam" id="TIGR00643">
    <property type="entry name" value="recG"/>
    <property type="match status" value="1"/>
</dbReference>
<dbReference type="PANTHER" id="PTHR47964:SF1">
    <property type="entry name" value="ATP-DEPENDENT DNA HELICASE HOMOLOG RECG, CHLOROPLASTIC"/>
    <property type="match status" value="1"/>
</dbReference>
<evidence type="ECO:0000256" key="7">
    <source>
        <dbReference type="ARBA" id="ARBA00022840"/>
    </source>
</evidence>
<dbReference type="PROSITE" id="PS51192">
    <property type="entry name" value="HELICASE_ATP_BIND_1"/>
    <property type="match status" value="1"/>
</dbReference>
<evidence type="ECO:0000256" key="1">
    <source>
        <dbReference type="ARBA" id="ARBA00007504"/>
    </source>
</evidence>
<dbReference type="NCBIfam" id="NF008168">
    <property type="entry name" value="PRK10917.2-2"/>
    <property type="match status" value="1"/>
</dbReference>
<keyword evidence="7 15" id="KW-0067">ATP-binding</keyword>
<dbReference type="Gene3D" id="3.40.50.300">
    <property type="entry name" value="P-loop containing nucleotide triphosphate hydrolases"/>
    <property type="match status" value="2"/>
</dbReference>
<keyword evidence="3 15" id="KW-0547">Nucleotide-binding</keyword>
<keyword evidence="6 15" id="KW-0347">Helicase</keyword>
<dbReference type="SUPFAM" id="SSF50249">
    <property type="entry name" value="Nucleic acid-binding proteins"/>
    <property type="match status" value="1"/>
</dbReference>
<dbReference type="EC" id="5.6.2.4" evidence="13 15"/>
<dbReference type="EMBL" id="AWWH01000189">
    <property type="protein sequence ID" value="ETA73359.1"/>
    <property type="molecule type" value="Genomic_DNA"/>
</dbReference>
<dbReference type="SUPFAM" id="SSF52540">
    <property type="entry name" value="P-loop containing nucleoside triphosphate hydrolases"/>
    <property type="match status" value="2"/>
</dbReference>
<evidence type="ECO:0000256" key="11">
    <source>
        <dbReference type="ARBA" id="ARBA00023235"/>
    </source>
</evidence>
<keyword evidence="9 15" id="KW-0233">DNA recombination</keyword>
<evidence type="ECO:0000256" key="15">
    <source>
        <dbReference type="RuleBase" id="RU363016"/>
    </source>
</evidence>
<dbReference type="InterPro" id="IPR045562">
    <property type="entry name" value="RecG_dom3_C"/>
</dbReference>
<evidence type="ECO:0000256" key="2">
    <source>
        <dbReference type="ARBA" id="ARBA00017846"/>
    </source>
</evidence>
<evidence type="ECO:0000313" key="19">
    <source>
        <dbReference type="Proteomes" id="UP000018559"/>
    </source>
</evidence>
<evidence type="ECO:0000256" key="4">
    <source>
        <dbReference type="ARBA" id="ARBA00022763"/>
    </source>
</evidence>
<evidence type="ECO:0000256" key="6">
    <source>
        <dbReference type="ARBA" id="ARBA00022806"/>
    </source>
</evidence>
<dbReference type="Pfam" id="PF00270">
    <property type="entry name" value="DEAD"/>
    <property type="match status" value="1"/>
</dbReference>
<dbReference type="GO" id="GO:0005524">
    <property type="term" value="F:ATP binding"/>
    <property type="evidence" value="ECO:0007669"/>
    <property type="project" value="UniProtKB-KW"/>
</dbReference>
<comment type="catalytic activity">
    <reaction evidence="14 15">
        <text>ATP + H2O = ADP + phosphate + H(+)</text>
        <dbReference type="Rhea" id="RHEA:13065"/>
        <dbReference type="ChEBI" id="CHEBI:15377"/>
        <dbReference type="ChEBI" id="CHEBI:15378"/>
        <dbReference type="ChEBI" id="CHEBI:30616"/>
        <dbReference type="ChEBI" id="CHEBI:43474"/>
        <dbReference type="ChEBI" id="CHEBI:456216"/>
        <dbReference type="EC" id="5.6.2.4"/>
    </reaction>
</comment>
<name>V7HT40_9LACO</name>
<evidence type="ECO:0000313" key="18">
    <source>
        <dbReference type="EMBL" id="ETA73359.1"/>
    </source>
</evidence>
<dbReference type="Gene3D" id="2.40.50.140">
    <property type="entry name" value="Nucleic acid-binding proteins"/>
    <property type="match status" value="1"/>
</dbReference>
<dbReference type="PROSITE" id="PS51194">
    <property type="entry name" value="HELICASE_CTER"/>
    <property type="match status" value="1"/>
</dbReference>
<evidence type="ECO:0000256" key="14">
    <source>
        <dbReference type="ARBA" id="ARBA00048988"/>
    </source>
</evidence>
<comment type="caution">
    <text evidence="18">The sequence shown here is derived from an EMBL/GenBank/DDBJ whole genome shotgun (WGS) entry which is preliminary data.</text>
</comment>
<evidence type="ECO:0000256" key="8">
    <source>
        <dbReference type="ARBA" id="ARBA00023125"/>
    </source>
</evidence>
<dbReference type="AlphaFoldDB" id="V7HT40"/>
<comment type="catalytic activity">
    <reaction evidence="12 15">
        <text>Couples ATP hydrolysis with the unwinding of duplex DNA by translocating in the 3'-5' direction.</text>
        <dbReference type="EC" id="5.6.2.4"/>
    </reaction>
</comment>
<dbReference type="InterPro" id="IPR033454">
    <property type="entry name" value="RecG_wedge"/>
</dbReference>
<evidence type="ECO:0000256" key="12">
    <source>
        <dbReference type="ARBA" id="ARBA00034617"/>
    </source>
</evidence>
<evidence type="ECO:0000259" key="17">
    <source>
        <dbReference type="PROSITE" id="PS51194"/>
    </source>
</evidence>
<accession>V7HT40</accession>
<dbReference type="InterPro" id="IPR027417">
    <property type="entry name" value="P-loop_NTPase"/>
</dbReference>
<dbReference type="InterPro" id="IPR011545">
    <property type="entry name" value="DEAD/DEAH_box_helicase_dom"/>
</dbReference>
<gene>
    <name evidence="18" type="ORF">LEQ_1048</name>
</gene>
<dbReference type="CDD" id="cd17992">
    <property type="entry name" value="DEXHc_RecG"/>
    <property type="match status" value="1"/>
</dbReference>
<dbReference type="InterPro" id="IPR014001">
    <property type="entry name" value="Helicase_ATP-bd"/>
</dbReference>
<reference evidence="18 19" key="1">
    <citation type="journal article" date="2014" name="Genome Announc.">
        <title>The Genome of the Predominant Equine Lactobacillus Species, Lactobacillus equi, Is Reflective of Its Lifestyle Adaptations to an Herbivorous Host.</title>
        <authorList>
            <person name="O'Donnell M.M."/>
            <person name="Harris H.M."/>
            <person name="O'Toole P.W."/>
            <person name="Ross R.P."/>
        </authorList>
    </citation>
    <scope>NUCLEOTIDE SEQUENCE [LARGE SCALE GENOMIC DNA]</scope>
    <source>
        <strain evidence="18 19">DPC 6820</strain>
    </source>
</reference>
<dbReference type="InterPro" id="IPR012340">
    <property type="entry name" value="NA-bd_OB-fold"/>
</dbReference>
<dbReference type="Pfam" id="PF17191">
    <property type="entry name" value="RecG_wedge"/>
    <property type="match status" value="1"/>
</dbReference>
<dbReference type="PATRIC" id="fig|1392007.3.peg.1844"/>
<dbReference type="CDD" id="cd04488">
    <property type="entry name" value="RecG_wedge_OBF"/>
    <property type="match status" value="1"/>
</dbReference>
<dbReference type="PANTHER" id="PTHR47964">
    <property type="entry name" value="ATP-DEPENDENT DNA HELICASE HOMOLOG RECG, CHLOROPLASTIC"/>
    <property type="match status" value="1"/>
</dbReference>
<protein>
    <recommendedName>
        <fullName evidence="2 15">ATP-dependent DNA helicase RecG</fullName>
        <ecNumber evidence="13 15">5.6.2.4</ecNumber>
    </recommendedName>
</protein>
<evidence type="ECO:0000256" key="3">
    <source>
        <dbReference type="ARBA" id="ARBA00022741"/>
    </source>
</evidence>
<dbReference type="Pfam" id="PF00271">
    <property type="entry name" value="Helicase_C"/>
    <property type="match status" value="1"/>
</dbReference>
<dbReference type="GO" id="GO:0016887">
    <property type="term" value="F:ATP hydrolysis activity"/>
    <property type="evidence" value="ECO:0007669"/>
    <property type="project" value="RHEA"/>
</dbReference>
<evidence type="ECO:0000256" key="13">
    <source>
        <dbReference type="ARBA" id="ARBA00034808"/>
    </source>
</evidence>
<keyword evidence="11" id="KW-0413">Isomerase</keyword>
<dbReference type="GO" id="GO:0043138">
    <property type="term" value="F:3'-5' DNA helicase activity"/>
    <property type="evidence" value="ECO:0007669"/>
    <property type="project" value="UniProtKB-EC"/>
</dbReference>
<keyword evidence="5 15" id="KW-0378">Hydrolase</keyword>
<evidence type="ECO:0000256" key="9">
    <source>
        <dbReference type="ARBA" id="ARBA00023172"/>
    </source>
</evidence>
<dbReference type="Proteomes" id="UP000018559">
    <property type="component" value="Unassembled WGS sequence"/>
</dbReference>
<dbReference type="CDD" id="cd18811">
    <property type="entry name" value="SF2_C_RecG"/>
    <property type="match status" value="1"/>
</dbReference>
<keyword evidence="4 15" id="KW-0227">DNA damage</keyword>
<comment type="function">
    <text evidence="15">Plays a critical role in recombination and DNA repair. Helps process Holliday junction intermediates to mature products by catalyzing branch migration. Has replication fork regression activity, unwinds stalled or blocked replication forks to make a HJ that can be resolved. Has a DNA unwinding activity characteristic of a DNA helicase with 3'-5' polarity.</text>
</comment>
<keyword evidence="19" id="KW-1185">Reference proteome</keyword>
<dbReference type="InterPro" id="IPR001650">
    <property type="entry name" value="Helicase_C-like"/>
</dbReference>
<feature type="domain" description="Helicase C-terminal" evidence="17">
    <location>
        <begin position="455"/>
        <end position="615"/>
    </location>
</feature>
<dbReference type="GO" id="GO:0006310">
    <property type="term" value="P:DNA recombination"/>
    <property type="evidence" value="ECO:0007669"/>
    <property type="project" value="UniProtKB-UniRule"/>
</dbReference>
<evidence type="ECO:0000259" key="16">
    <source>
        <dbReference type="PROSITE" id="PS51192"/>
    </source>
</evidence>
<keyword evidence="10 15" id="KW-0234">DNA repair</keyword>
<dbReference type="SMART" id="SM00490">
    <property type="entry name" value="HELICc"/>
    <property type="match status" value="1"/>
</dbReference>